<dbReference type="RefSeq" id="WP_164698120.1">
    <property type="nucleotide sequence ID" value="NZ_JAAIKB010000027.1"/>
</dbReference>
<keyword evidence="2" id="KW-0808">Transferase</keyword>
<name>A0A6M1LUQ2_9PROT</name>
<protein>
    <submittedName>
        <fullName evidence="3">Glycosyltransferase family 9 protein</fullName>
    </submittedName>
</protein>
<proteinExistence type="predicted"/>
<sequence length="394" mass="41870">MRARRLARAVLGLGAWLCDPLLRNPLPGAGARPGPGGVPVLLIVRLDRIGDFLLGLPAATRIARSFKQRGWRIVVVANADFADWVADIPDLADEVIGVHRHRFVAKPLYRARLLSRIRRLAPTVAIQPTWSRELLTGDAIMRASAAPRRVGWVGDTANATALERWLGGRAHTELHRTAEKTELRRNEALLPLIGVPAQREAAPAVPAAPLEGLGLPPRYAVLAPGARSELRRWPPDRVAAIATLLLEGFGIAPVLCGGPAERAVADAVLRHATVPVLDLVGRDLRLLSAVIGGARLVVANDSAAIHFAALLGVPSVCVAGGGFPTERFLGYADSALFTPRQPLVAVRPMPCFGCQWECRFRPGPAEPAPCVDAIPVQAVAAAVASLCADDAAAR</sequence>
<comment type="caution">
    <text evidence="3">The sequence shown here is derived from an EMBL/GenBank/DDBJ whole genome shotgun (WGS) entry which is preliminary data.</text>
</comment>
<reference evidence="3 4" key="1">
    <citation type="submission" date="2020-02" db="EMBL/GenBank/DDBJ databases">
        <authorList>
            <person name="Kim H.M."/>
            <person name="Jeon C.O."/>
        </authorList>
    </citation>
    <scope>NUCLEOTIDE SEQUENCE [LARGE SCALE GENOMIC DNA]</scope>
    <source>
        <strain evidence="3 4">PeD5</strain>
    </source>
</reference>
<dbReference type="CDD" id="cd03789">
    <property type="entry name" value="GT9_LPS_heptosyltransferase"/>
    <property type="match status" value="1"/>
</dbReference>
<reference evidence="3 4" key="2">
    <citation type="submission" date="2020-03" db="EMBL/GenBank/DDBJ databases">
        <title>Roseomonas stagni sp. nov., isolated from pond water in Japan.</title>
        <authorList>
            <person name="Furuhata K."/>
            <person name="Miyamoto H."/>
            <person name="Goto K."/>
        </authorList>
    </citation>
    <scope>NUCLEOTIDE SEQUENCE [LARGE SCALE GENOMIC DNA]</scope>
    <source>
        <strain evidence="3 4">PeD5</strain>
    </source>
</reference>
<organism evidence="3 4">
    <name type="scientific">Falsiroseomonas algicola</name>
    <dbReference type="NCBI Taxonomy" id="2716930"/>
    <lineage>
        <taxon>Bacteria</taxon>
        <taxon>Pseudomonadati</taxon>
        <taxon>Pseudomonadota</taxon>
        <taxon>Alphaproteobacteria</taxon>
        <taxon>Acetobacterales</taxon>
        <taxon>Roseomonadaceae</taxon>
        <taxon>Falsiroseomonas</taxon>
    </lineage>
</organism>
<dbReference type="AlphaFoldDB" id="A0A6M1LUQ2"/>
<dbReference type="InterPro" id="IPR051199">
    <property type="entry name" value="LPS_LOS_Heptosyltrfase"/>
</dbReference>
<dbReference type="EMBL" id="JAAIKB010000027">
    <property type="protein sequence ID" value="NGM24206.1"/>
    <property type="molecule type" value="Genomic_DNA"/>
</dbReference>
<gene>
    <name evidence="3" type="ORF">G3576_29725</name>
</gene>
<dbReference type="Pfam" id="PF01075">
    <property type="entry name" value="Glyco_transf_9"/>
    <property type="match status" value="1"/>
</dbReference>
<dbReference type="Gene3D" id="3.40.50.2000">
    <property type="entry name" value="Glycogen Phosphorylase B"/>
    <property type="match status" value="2"/>
</dbReference>
<dbReference type="SUPFAM" id="SSF53756">
    <property type="entry name" value="UDP-Glycosyltransferase/glycogen phosphorylase"/>
    <property type="match status" value="1"/>
</dbReference>
<keyword evidence="1" id="KW-0328">Glycosyltransferase</keyword>
<evidence type="ECO:0000256" key="2">
    <source>
        <dbReference type="ARBA" id="ARBA00022679"/>
    </source>
</evidence>
<dbReference type="GO" id="GO:0008713">
    <property type="term" value="F:ADP-heptose-lipopolysaccharide heptosyltransferase activity"/>
    <property type="evidence" value="ECO:0007669"/>
    <property type="project" value="TreeGrafter"/>
</dbReference>
<dbReference type="InterPro" id="IPR002201">
    <property type="entry name" value="Glyco_trans_9"/>
</dbReference>
<accession>A0A6M1LUQ2</accession>
<evidence type="ECO:0000313" key="3">
    <source>
        <dbReference type="EMBL" id="NGM24206.1"/>
    </source>
</evidence>
<keyword evidence="4" id="KW-1185">Reference proteome</keyword>
<evidence type="ECO:0000256" key="1">
    <source>
        <dbReference type="ARBA" id="ARBA00022676"/>
    </source>
</evidence>
<dbReference type="GO" id="GO:0009244">
    <property type="term" value="P:lipopolysaccharide core region biosynthetic process"/>
    <property type="evidence" value="ECO:0007669"/>
    <property type="project" value="TreeGrafter"/>
</dbReference>
<dbReference type="GO" id="GO:0005829">
    <property type="term" value="C:cytosol"/>
    <property type="evidence" value="ECO:0007669"/>
    <property type="project" value="TreeGrafter"/>
</dbReference>
<dbReference type="Proteomes" id="UP000475385">
    <property type="component" value="Unassembled WGS sequence"/>
</dbReference>
<dbReference type="PANTHER" id="PTHR30160">
    <property type="entry name" value="TETRAACYLDISACCHARIDE 4'-KINASE-RELATED"/>
    <property type="match status" value="1"/>
</dbReference>
<evidence type="ECO:0000313" key="4">
    <source>
        <dbReference type="Proteomes" id="UP000475385"/>
    </source>
</evidence>